<keyword evidence="1" id="KW-1133">Transmembrane helix</keyword>
<dbReference type="Gene3D" id="2.60.220.50">
    <property type="match status" value="1"/>
</dbReference>
<evidence type="ECO:0008006" key="3">
    <source>
        <dbReference type="Google" id="ProtNLM"/>
    </source>
</evidence>
<dbReference type="InterPro" id="IPR046338">
    <property type="entry name" value="GAIN_dom_sf"/>
</dbReference>
<keyword evidence="1" id="KW-0472">Membrane</keyword>
<feature type="transmembrane region" description="Helical" evidence="1">
    <location>
        <begin position="606"/>
        <end position="626"/>
    </location>
</feature>
<protein>
    <recommendedName>
        <fullName evidence="3">GPS domain-containing protein</fullName>
    </recommendedName>
</protein>
<accession>A0A7S4NUI1</accession>
<proteinExistence type="predicted"/>
<sequence length="648" mass="70408">MPGLTSAKFESSKDFTPGTPMQFVVRAKVTSTWGWVSRGEWSRVITPVDTVPEANPQFSTWWCNFVGNGQYGYSFRIPAELQSKVRNTKFESLLGDDPDDFGQIQVFNIDEGSGVAQLRCSCTADCAEPLLFRLTIEDNDDVETVFYGLYEPRAILPPRGGECETYYDTNDDANNENQVVSGLTFVVVRCGGWSFFDGDMGIVGQRVYYQSSDGAQYPRNQTLFGPIQFTVPCGDVLVISEVIGFGDSGNTSQRIDAGELDVESWTNDDESLFLDVQDELEASPNEFLERVHLFSTVKTMDLPCFPSGTFSPLDADEILDDILDDDPPTTVEDVLDEAPIVAAVSDNEDRCDDLIERFDSYLEVVAAQGDLEDGDSVSAAILEGLAVCFNDASQDSSYELLADIQTALLCLMECGEDAVVVESGQLAVGAQSGTLEQLAGQPIEIGDTGALFQFPSDISELEETLGKETCVYAGTSFVEAEDETQIPAASLSFYTINCTTGEREEVIVTVDGEFIIILPLPDDINPDDNNDECGNEEDEVSCVSGDTLSALDDGIGCRVISVDETSITCGCTHLTAFSALFVPGDGGNGCGGEWEWDILQTVAASLIAFAFVAIAATLLLEHFLIFRPRKQRIHGKTKGGRSTASREE</sequence>
<keyword evidence="1" id="KW-0812">Transmembrane</keyword>
<reference evidence="2" key="1">
    <citation type="submission" date="2021-01" db="EMBL/GenBank/DDBJ databases">
        <authorList>
            <person name="Corre E."/>
            <person name="Pelletier E."/>
            <person name="Niang G."/>
            <person name="Scheremetjew M."/>
            <person name="Finn R."/>
            <person name="Kale V."/>
            <person name="Holt S."/>
            <person name="Cochrane G."/>
            <person name="Meng A."/>
            <person name="Brown T."/>
            <person name="Cohen L."/>
        </authorList>
    </citation>
    <scope>NUCLEOTIDE SEQUENCE</scope>
    <source>
        <strain evidence="2">SoJaBio B1-5/56/2</strain>
    </source>
</reference>
<evidence type="ECO:0000256" key="1">
    <source>
        <dbReference type="SAM" id="Phobius"/>
    </source>
</evidence>
<dbReference type="AlphaFoldDB" id="A0A7S4NUI1"/>
<name>A0A7S4NUI1_9EUKA</name>
<organism evidence="2">
    <name type="scientific">Paramoeba aestuarina</name>
    <dbReference type="NCBI Taxonomy" id="180227"/>
    <lineage>
        <taxon>Eukaryota</taxon>
        <taxon>Amoebozoa</taxon>
        <taxon>Discosea</taxon>
        <taxon>Flabellinia</taxon>
        <taxon>Dactylopodida</taxon>
        <taxon>Paramoebidae</taxon>
        <taxon>Paramoeba</taxon>
    </lineage>
</organism>
<dbReference type="EMBL" id="HBKR01020033">
    <property type="protein sequence ID" value="CAE2309221.1"/>
    <property type="molecule type" value="Transcribed_RNA"/>
</dbReference>
<evidence type="ECO:0000313" key="2">
    <source>
        <dbReference type="EMBL" id="CAE2309221.1"/>
    </source>
</evidence>
<gene>
    <name evidence="2" type="ORF">NAES01612_LOCUS13076</name>
</gene>